<dbReference type="Pfam" id="PF12760">
    <property type="entry name" value="Zn_ribbon_IS1595"/>
    <property type="match status" value="1"/>
</dbReference>
<accession>A0A6B1DV76</accession>
<dbReference type="InterPro" id="IPR024442">
    <property type="entry name" value="Transposase_Zn_ribbon"/>
</dbReference>
<protein>
    <submittedName>
        <fullName evidence="2">Transposase</fullName>
    </submittedName>
</protein>
<organism evidence="2">
    <name type="scientific">Caldilineaceae bacterium SB0662_bin_9</name>
    <dbReference type="NCBI Taxonomy" id="2605258"/>
    <lineage>
        <taxon>Bacteria</taxon>
        <taxon>Bacillati</taxon>
        <taxon>Chloroflexota</taxon>
        <taxon>Caldilineae</taxon>
        <taxon>Caldilineales</taxon>
        <taxon>Caldilineaceae</taxon>
    </lineage>
</organism>
<dbReference type="EMBL" id="VXPY01000104">
    <property type="protein sequence ID" value="MYD91619.1"/>
    <property type="molecule type" value="Genomic_DNA"/>
</dbReference>
<reference evidence="2" key="1">
    <citation type="submission" date="2019-09" db="EMBL/GenBank/DDBJ databases">
        <title>Characterisation of the sponge microbiome using genome-centric metagenomics.</title>
        <authorList>
            <person name="Engelberts J.P."/>
            <person name="Robbins S.J."/>
            <person name="De Goeij J.M."/>
            <person name="Aranda M."/>
            <person name="Bell S.C."/>
            <person name="Webster N.S."/>
        </authorList>
    </citation>
    <scope>NUCLEOTIDE SEQUENCE</scope>
    <source>
        <strain evidence="2">SB0662_bin_9</strain>
    </source>
</reference>
<evidence type="ECO:0000313" key="2">
    <source>
        <dbReference type="EMBL" id="MYD91619.1"/>
    </source>
</evidence>
<dbReference type="AlphaFoldDB" id="A0A6B1DV76"/>
<feature type="domain" description="Transposase zinc-ribbon" evidence="1">
    <location>
        <begin position="8"/>
        <end position="54"/>
    </location>
</feature>
<name>A0A6B1DV76_9CHLR</name>
<gene>
    <name evidence="2" type="ORF">F4Y08_15025</name>
</gene>
<sequence length="120" mass="13446">MQLTAMFPDEDAATTWFEALVWPNGRHCPRCGCTDTREAARTTGLPDYCTSCRKTFSVRIGTALERSKVTFRQGVFAIYLEVTSLKVVSSMKMTASSIYVLARAPTTRSLSRFKKAIDYT</sequence>
<proteinExistence type="predicted"/>
<comment type="caution">
    <text evidence="2">The sequence shown here is derived from an EMBL/GenBank/DDBJ whole genome shotgun (WGS) entry which is preliminary data.</text>
</comment>
<evidence type="ECO:0000259" key="1">
    <source>
        <dbReference type="Pfam" id="PF12760"/>
    </source>
</evidence>